<dbReference type="InterPro" id="IPR001841">
    <property type="entry name" value="Znf_RING"/>
</dbReference>
<evidence type="ECO:0000259" key="8">
    <source>
        <dbReference type="PROSITE" id="PS50089"/>
    </source>
</evidence>
<evidence type="ECO:0000256" key="3">
    <source>
        <dbReference type="ARBA" id="ARBA00022833"/>
    </source>
</evidence>
<feature type="transmembrane region" description="Helical" evidence="6">
    <location>
        <begin position="392"/>
        <end position="417"/>
    </location>
</feature>
<dbReference type="GO" id="GO:0008270">
    <property type="term" value="F:zinc ion binding"/>
    <property type="evidence" value="ECO:0007669"/>
    <property type="project" value="UniProtKB-KW"/>
</dbReference>
<evidence type="ECO:0000256" key="4">
    <source>
        <dbReference type="PROSITE-ProRule" id="PRU00175"/>
    </source>
</evidence>
<dbReference type="EMBL" id="JAPFFL010000003">
    <property type="protein sequence ID" value="KAJ6737680.1"/>
    <property type="molecule type" value="Genomic_DNA"/>
</dbReference>
<feature type="compositionally biased region" description="Acidic residues" evidence="5">
    <location>
        <begin position="24"/>
        <end position="45"/>
    </location>
</feature>
<evidence type="ECO:0000256" key="6">
    <source>
        <dbReference type="SAM" id="Phobius"/>
    </source>
</evidence>
<keyword evidence="1" id="KW-0479">Metal-binding</keyword>
<keyword evidence="6" id="KW-1133">Transmembrane helix</keyword>
<keyword evidence="10" id="KW-1185">Reference proteome</keyword>
<dbReference type="SMART" id="SM00184">
    <property type="entry name" value="RING"/>
    <property type="match status" value="1"/>
</dbReference>
<dbReference type="InterPro" id="IPR017907">
    <property type="entry name" value="Znf_RING_CS"/>
</dbReference>
<dbReference type="Gene3D" id="3.30.40.10">
    <property type="entry name" value="Zinc/RING finger domain, C3HC4 (zinc finger)"/>
    <property type="match status" value="2"/>
</dbReference>
<dbReference type="PANTHER" id="PTHR47177">
    <property type="entry name" value="F18C1.6 PROTEIN"/>
    <property type="match status" value="1"/>
</dbReference>
<dbReference type="SUPFAM" id="SSF57903">
    <property type="entry name" value="FYVE/PHD zinc finger"/>
    <property type="match status" value="1"/>
</dbReference>
<dbReference type="InterPro" id="IPR011011">
    <property type="entry name" value="Znf_FYVE_PHD"/>
</dbReference>
<name>A0A9Q0UXX0_SALVM</name>
<reference evidence="9" key="2">
    <citation type="journal article" date="2023" name="Int. J. Mol. Sci.">
        <title>De Novo Assembly and Annotation of 11 Diverse Shrub Willow (Salix) Genomes Reveals Novel Gene Organization in Sex-Linked Regions.</title>
        <authorList>
            <person name="Hyden B."/>
            <person name="Feng K."/>
            <person name="Yates T.B."/>
            <person name="Jawdy S."/>
            <person name="Cereghino C."/>
            <person name="Smart L.B."/>
            <person name="Muchero W."/>
        </authorList>
    </citation>
    <scope>NUCLEOTIDE SEQUENCE [LARGE SCALE GENOMIC DNA]</scope>
    <source>
        <tissue evidence="9">Shoot tip</tissue>
    </source>
</reference>
<evidence type="ECO:0000313" key="10">
    <source>
        <dbReference type="Proteomes" id="UP001151529"/>
    </source>
</evidence>
<evidence type="ECO:0000256" key="1">
    <source>
        <dbReference type="ARBA" id="ARBA00022723"/>
    </source>
</evidence>
<keyword evidence="3" id="KW-0862">Zinc</keyword>
<evidence type="ECO:0000256" key="5">
    <source>
        <dbReference type="SAM" id="MobiDB-lite"/>
    </source>
</evidence>
<dbReference type="Pfam" id="PF13639">
    <property type="entry name" value="zf-RING_2"/>
    <property type="match status" value="1"/>
</dbReference>
<gene>
    <name evidence="9" type="ORF">OIU85_019710</name>
</gene>
<dbReference type="OrthoDB" id="365379at2759"/>
<feature type="compositionally biased region" description="Basic residues" evidence="5">
    <location>
        <begin position="172"/>
        <end position="200"/>
    </location>
</feature>
<feature type="domain" description="PHD-type" evidence="7">
    <location>
        <begin position="441"/>
        <end position="490"/>
    </location>
</feature>
<evidence type="ECO:0000313" key="9">
    <source>
        <dbReference type="EMBL" id="KAJ6737680.1"/>
    </source>
</evidence>
<feature type="compositionally biased region" description="Acidic residues" evidence="5">
    <location>
        <begin position="100"/>
        <end position="148"/>
    </location>
</feature>
<dbReference type="SMART" id="SM00249">
    <property type="entry name" value="PHD"/>
    <property type="match status" value="1"/>
</dbReference>
<dbReference type="InterPro" id="IPR019787">
    <property type="entry name" value="Znf_PHD-finger"/>
</dbReference>
<reference evidence="9" key="1">
    <citation type="submission" date="2022-11" db="EMBL/GenBank/DDBJ databases">
        <authorList>
            <person name="Hyden B.L."/>
            <person name="Feng K."/>
            <person name="Yates T."/>
            <person name="Jawdy S."/>
            <person name="Smart L.B."/>
            <person name="Muchero W."/>
        </authorList>
    </citation>
    <scope>NUCLEOTIDE SEQUENCE</scope>
    <source>
        <tissue evidence="9">Shoot tip</tissue>
    </source>
</reference>
<feature type="region of interest" description="Disordered" evidence="5">
    <location>
        <begin position="1"/>
        <end position="47"/>
    </location>
</feature>
<dbReference type="InterPro" id="IPR001965">
    <property type="entry name" value="Znf_PHD"/>
</dbReference>
<dbReference type="CDD" id="cd16574">
    <property type="entry name" value="RING-HC_Topors"/>
    <property type="match status" value="1"/>
</dbReference>
<dbReference type="PANTHER" id="PTHR47177:SF3">
    <property type="entry name" value="F18C1.6 PROTEIN"/>
    <property type="match status" value="1"/>
</dbReference>
<dbReference type="PROSITE" id="PS50016">
    <property type="entry name" value="ZF_PHD_2"/>
    <property type="match status" value="1"/>
</dbReference>
<keyword evidence="6" id="KW-0472">Membrane</keyword>
<feature type="compositionally biased region" description="Polar residues" evidence="5">
    <location>
        <begin position="289"/>
        <end position="298"/>
    </location>
</feature>
<dbReference type="PROSITE" id="PS50089">
    <property type="entry name" value="ZF_RING_2"/>
    <property type="match status" value="1"/>
</dbReference>
<organism evidence="9 10">
    <name type="scientific">Salix viminalis</name>
    <name type="common">Common osier</name>
    <name type="synonym">Basket willow</name>
    <dbReference type="NCBI Taxonomy" id="40686"/>
    <lineage>
        <taxon>Eukaryota</taxon>
        <taxon>Viridiplantae</taxon>
        <taxon>Streptophyta</taxon>
        <taxon>Embryophyta</taxon>
        <taxon>Tracheophyta</taxon>
        <taxon>Spermatophyta</taxon>
        <taxon>Magnoliopsida</taxon>
        <taxon>eudicotyledons</taxon>
        <taxon>Gunneridae</taxon>
        <taxon>Pentapetalae</taxon>
        <taxon>rosids</taxon>
        <taxon>fabids</taxon>
        <taxon>Malpighiales</taxon>
        <taxon>Salicaceae</taxon>
        <taxon>Saliceae</taxon>
        <taxon>Salix</taxon>
    </lineage>
</organism>
<dbReference type="PROSITE" id="PS00518">
    <property type="entry name" value="ZF_RING_1"/>
    <property type="match status" value="1"/>
</dbReference>
<feature type="domain" description="RING-type" evidence="8">
    <location>
        <begin position="319"/>
        <end position="361"/>
    </location>
</feature>
<dbReference type="AlphaFoldDB" id="A0A9Q0UXX0"/>
<feature type="region of interest" description="Disordered" evidence="5">
    <location>
        <begin position="281"/>
        <end position="301"/>
    </location>
</feature>
<sequence length="839" mass="95112">MGRGEKVNWRGNLKKRARDKDKDSDDSDEDYVIENEENISDDDSEDCRVSLDGYASEESFDSFVEEEFRKPVRLKKKSGSLWNGKVEGKTSQKRKRASYDDEDEEYINDDEGEDDEEFTPDDDEGEDDEEFTPDEDDDDDDCLNGDEELTVKRKSRNVKLIKERVPKGGSGRGRKRIRKSRVLKKPLAKKGRNKRKLKKKERCEYDDEDDGDFLADSPIVRETSKKHSGVRKRKFAVNSDSDFLSNGSSDCDYTISEEEREQVREASQLYGELRTSLRSSSAGKRFQENGDSCKQTKSPVRKGKEKVEEVKSELGRQVCGICLSEEDKRRFRGTLDCCLHYFCFTCIMEWSKVESRCPLCKQRFRTITKNGRSIVGVDLRNMVIQVPKRDQVVFCLIALCLLFALLFDFCLFYVLVWGCFVMQVYQPTEEEIRSYIDPYENVICKECHESGDDGLMLLCDLCDSSAHTYCVGLGRQVPEGNWYCDDCRHVALGSSSSHTQDPLPDQWNISSNIFNRPSLVLNLEDGLHPNLESSPRLTVPQAFGSLSSPRFPTGENHVASPVSGAGASTLSGRRHIHRNIRILLSNMNPSTNINPMANRIDVISAASLRSDLSNSQIDLGRETGLQNLRTQEVDTSEQTLHEERLQANDHPSSSFQNRDSFYLVPNQLTRQTAQDPSIPTADRSINLTLWPELVGINSMPGYEQPNEFGSKAMTGPGGTLSSNQVREESQFYDVKEKLQSMVKNHLGSLSHDTELDHDTFKDISRSSTHTILAACGLEHKRSEVHTVPPPSTCIHIDRVVAGQRSPMKGCCSSCFDSFVRDVVKRIMDKRPRQWLTLGL</sequence>
<evidence type="ECO:0000259" key="7">
    <source>
        <dbReference type="PROSITE" id="PS50016"/>
    </source>
</evidence>
<dbReference type="InterPro" id="IPR058746">
    <property type="entry name" value="Znf_RING-type_Topors"/>
</dbReference>
<evidence type="ECO:0000256" key="2">
    <source>
        <dbReference type="ARBA" id="ARBA00022771"/>
    </source>
</evidence>
<accession>A0A9Q0UXX0</accession>
<proteinExistence type="predicted"/>
<dbReference type="SUPFAM" id="SSF57850">
    <property type="entry name" value="RING/U-box"/>
    <property type="match status" value="1"/>
</dbReference>
<protein>
    <submittedName>
        <fullName evidence="9">F18C1.6 PROTEIN</fullName>
    </submittedName>
</protein>
<dbReference type="Pfam" id="PF00628">
    <property type="entry name" value="PHD"/>
    <property type="match status" value="1"/>
</dbReference>
<comment type="caution">
    <text evidence="9">The sequence shown here is derived from an EMBL/GenBank/DDBJ whole genome shotgun (WGS) entry which is preliminary data.</text>
</comment>
<keyword evidence="2 4" id="KW-0863">Zinc-finger</keyword>
<dbReference type="Proteomes" id="UP001151529">
    <property type="component" value="Chromosome 5"/>
</dbReference>
<feature type="region of interest" description="Disordered" evidence="5">
    <location>
        <begin position="80"/>
        <end position="201"/>
    </location>
</feature>
<keyword evidence="6" id="KW-0812">Transmembrane</keyword>
<dbReference type="InterPro" id="IPR013083">
    <property type="entry name" value="Znf_RING/FYVE/PHD"/>
</dbReference>